<sequence>MRLFLVLASFVAFALAQGRGSPEWRNTRPGQPTPDRKCIKYWGLCHGDWDTCNQENASPGGGQSNNYSAVVDYATSAKGCNPFACLEVLVVSRCITKGIANRDTDAVSSCSADVCDCLECIPGLDAFDRRYGVCN</sequence>
<feature type="signal peptide" evidence="1">
    <location>
        <begin position="1"/>
        <end position="16"/>
    </location>
</feature>
<evidence type="ECO:0000313" key="3">
    <source>
        <dbReference type="Proteomes" id="UP000800039"/>
    </source>
</evidence>
<comment type="caution">
    <text evidence="2">The sequence shown here is derived from an EMBL/GenBank/DDBJ whole genome shotgun (WGS) entry which is preliminary data.</text>
</comment>
<evidence type="ECO:0000256" key="1">
    <source>
        <dbReference type="SAM" id="SignalP"/>
    </source>
</evidence>
<dbReference type="RefSeq" id="XP_040783799.1">
    <property type="nucleotide sequence ID" value="XM_040937394.1"/>
</dbReference>
<name>A0A9P4L3R7_9PLEO</name>
<dbReference type="Proteomes" id="UP000800039">
    <property type="component" value="Unassembled WGS sequence"/>
</dbReference>
<keyword evidence="1" id="KW-0732">Signal</keyword>
<reference evidence="2" key="1">
    <citation type="submission" date="2020-01" db="EMBL/GenBank/DDBJ databases">
        <authorList>
            <consortium name="DOE Joint Genome Institute"/>
            <person name="Haridas S."/>
            <person name="Albert R."/>
            <person name="Binder M."/>
            <person name="Bloem J."/>
            <person name="Labutti K."/>
            <person name="Salamov A."/>
            <person name="Andreopoulos B."/>
            <person name="Baker S.E."/>
            <person name="Barry K."/>
            <person name="Bills G."/>
            <person name="Bluhm B.H."/>
            <person name="Cannon C."/>
            <person name="Castanera R."/>
            <person name="Culley D.E."/>
            <person name="Daum C."/>
            <person name="Ezra D."/>
            <person name="Gonzalez J.B."/>
            <person name="Henrissat B."/>
            <person name="Kuo A."/>
            <person name="Liang C."/>
            <person name="Lipzen A."/>
            <person name="Lutzoni F."/>
            <person name="Magnuson J."/>
            <person name="Mondo S."/>
            <person name="Nolan M."/>
            <person name="Ohm R."/>
            <person name="Pangilinan J."/>
            <person name="Park H.-J."/>
            <person name="Ramirez L."/>
            <person name="Alfaro M."/>
            <person name="Sun H."/>
            <person name="Tritt A."/>
            <person name="Yoshinaga Y."/>
            <person name="Zwiers L.-H."/>
            <person name="Turgeon B.G."/>
            <person name="Goodwin S.B."/>
            <person name="Spatafora J.W."/>
            <person name="Crous P.W."/>
            <person name="Grigoriev I.V."/>
        </authorList>
    </citation>
    <scope>NUCLEOTIDE SEQUENCE</scope>
    <source>
        <strain evidence="2">CBS 394.84</strain>
    </source>
</reference>
<dbReference type="AlphaFoldDB" id="A0A9P4L3R7"/>
<gene>
    <name evidence="2" type="ORF">K460DRAFT_410625</name>
</gene>
<keyword evidence="3" id="KW-1185">Reference proteome</keyword>
<evidence type="ECO:0000313" key="2">
    <source>
        <dbReference type="EMBL" id="KAF1841236.1"/>
    </source>
</evidence>
<dbReference type="GeneID" id="63854644"/>
<protein>
    <submittedName>
        <fullName evidence="2">Uncharacterized protein</fullName>
    </submittedName>
</protein>
<proteinExistence type="predicted"/>
<accession>A0A9P4L3R7</accession>
<dbReference type="EMBL" id="ML976619">
    <property type="protein sequence ID" value="KAF1841236.1"/>
    <property type="molecule type" value="Genomic_DNA"/>
</dbReference>
<feature type="chain" id="PRO_5040121390" evidence="1">
    <location>
        <begin position="17"/>
        <end position="135"/>
    </location>
</feature>
<organism evidence="2 3">
    <name type="scientific">Cucurbitaria berberidis CBS 394.84</name>
    <dbReference type="NCBI Taxonomy" id="1168544"/>
    <lineage>
        <taxon>Eukaryota</taxon>
        <taxon>Fungi</taxon>
        <taxon>Dikarya</taxon>
        <taxon>Ascomycota</taxon>
        <taxon>Pezizomycotina</taxon>
        <taxon>Dothideomycetes</taxon>
        <taxon>Pleosporomycetidae</taxon>
        <taxon>Pleosporales</taxon>
        <taxon>Pleosporineae</taxon>
        <taxon>Cucurbitariaceae</taxon>
        <taxon>Cucurbitaria</taxon>
    </lineage>
</organism>